<dbReference type="PANTHER" id="PTHR45527:SF1">
    <property type="entry name" value="FATTY ACID SYNTHASE"/>
    <property type="match status" value="1"/>
</dbReference>
<dbReference type="OrthoDB" id="408177at2759"/>
<dbReference type="GO" id="GO:0044550">
    <property type="term" value="P:secondary metabolite biosynthetic process"/>
    <property type="evidence" value="ECO:0007669"/>
    <property type="project" value="TreeGrafter"/>
</dbReference>
<name>A0A812U825_9DINO</name>
<dbReference type="InterPro" id="IPR000873">
    <property type="entry name" value="AMP-dep_synth/lig_dom"/>
</dbReference>
<feature type="domain" description="AMP-dependent synthetase/ligase" evidence="1">
    <location>
        <begin position="11"/>
        <end position="384"/>
    </location>
</feature>
<dbReference type="GO" id="GO:0043041">
    <property type="term" value="P:amino acid activation for nonribosomal peptide biosynthetic process"/>
    <property type="evidence" value="ECO:0007669"/>
    <property type="project" value="TreeGrafter"/>
</dbReference>
<evidence type="ECO:0000313" key="3">
    <source>
        <dbReference type="Proteomes" id="UP000604046"/>
    </source>
</evidence>
<dbReference type="InterPro" id="IPR020845">
    <property type="entry name" value="AMP-binding_CS"/>
</dbReference>
<protein>
    <submittedName>
        <fullName evidence="2">PpsC protein</fullName>
    </submittedName>
</protein>
<dbReference type="Gene3D" id="3.40.50.12780">
    <property type="entry name" value="N-terminal domain of ligase-like"/>
    <property type="match status" value="1"/>
</dbReference>
<dbReference type="AlphaFoldDB" id="A0A812U825"/>
<dbReference type="Pfam" id="PF00501">
    <property type="entry name" value="AMP-binding"/>
    <property type="match status" value="1"/>
</dbReference>
<reference evidence="2" key="1">
    <citation type="submission" date="2021-02" db="EMBL/GenBank/DDBJ databases">
        <authorList>
            <person name="Dougan E. K."/>
            <person name="Rhodes N."/>
            <person name="Thang M."/>
            <person name="Chan C."/>
        </authorList>
    </citation>
    <scope>NUCLEOTIDE SEQUENCE</scope>
</reference>
<dbReference type="EMBL" id="CAJNDS010002660">
    <property type="protein sequence ID" value="CAE7558766.1"/>
    <property type="molecule type" value="Genomic_DNA"/>
</dbReference>
<evidence type="ECO:0000313" key="2">
    <source>
        <dbReference type="EMBL" id="CAE7558766.1"/>
    </source>
</evidence>
<dbReference type="GO" id="GO:0005737">
    <property type="term" value="C:cytoplasm"/>
    <property type="evidence" value="ECO:0007669"/>
    <property type="project" value="TreeGrafter"/>
</dbReference>
<dbReference type="SUPFAM" id="SSF56801">
    <property type="entry name" value="Acetyl-CoA synthetase-like"/>
    <property type="match status" value="1"/>
</dbReference>
<dbReference type="Proteomes" id="UP000604046">
    <property type="component" value="Unassembled WGS sequence"/>
</dbReference>
<dbReference type="Gene3D" id="3.30.300.30">
    <property type="match status" value="1"/>
</dbReference>
<dbReference type="PANTHER" id="PTHR45527">
    <property type="entry name" value="NONRIBOSOMAL PEPTIDE SYNTHETASE"/>
    <property type="match status" value="1"/>
</dbReference>
<dbReference type="GO" id="GO:0031177">
    <property type="term" value="F:phosphopantetheine binding"/>
    <property type="evidence" value="ECO:0007669"/>
    <property type="project" value="TreeGrafter"/>
</dbReference>
<evidence type="ECO:0000259" key="1">
    <source>
        <dbReference type="Pfam" id="PF00501"/>
    </source>
</evidence>
<comment type="caution">
    <text evidence="2">The sequence shown here is derived from an EMBL/GenBank/DDBJ whole genome shotgun (WGS) entry which is preliminary data.</text>
</comment>
<organism evidence="2 3">
    <name type="scientific">Symbiodinium natans</name>
    <dbReference type="NCBI Taxonomy" id="878477"/>
    <lineage>
        <taxon>Eukaryota</taxon>
        <taxon>Sar</taxon>
        <taxon>Alveolata</taxon>
        <taxon>Dinophyceae</taxon>
        <taxon>Suessiales</taxon>
        <taxon>Symbiodiniaceae</taxon>
        <taxon>Symbiodinium</taxon>
    </lineage>
</organism>
<dbReference type="InterPro" id="IPR045851">
    <property type="entry name" value="AMP-bd_C_sf"/>
</dbReference>
<proteinExistence type="predicted"/>
<sequence length="568" mass="61776">MPTLHGLVELSAVRRPHHVCLRHGDHPPLTYADVQKALERCASHLVLLDTKVLALVADRSYGLVISLLGVLRSGKAYTPIEPDFPAARAQAMLEAADIRYALVPAQQVPQPVLHDCKGLRILAVHDDGRVCSAEEDEPVPGDFAQLPTVPDNATAYVLFTSGSTGKPKGCMVPHRGSALYAQAVVEHCNLDENMVYLLKTPYVFDVSIQDLFTAFCAGGTLEIADPGAHKDAGAIAEIIGTQGVNCACFVPTLLVEFANYLERNPEEAQSVRQSLRRVLTIGEALMTATCAQLLSHIPELEIHNLYGPTEASVGVSHFKVAGSNVESLGTVVPIGRPFPYVNFCVFDPSTYAEGQKIEETTLRAPAPGAIGELFIGGDCLASGYIKNPEKTEAAFFRFPSLCAKAPEGASPFTLYKTGDLCKVEDGIFHYMGRNDFQVKISGVRIECEEVSAVLKTHPVVGDALVTAFDGPFGKALAAYVVTTDTVDWSQEMDQGAQDSDEILNVSSWGAVYDEMYKETDNSVSAQDPTLNWSGYTDTYSRRPHIEQVIKEWVEWSCEQVRGERSLKP</sequence>
<dbReference type="PROSITE" id="PS00455">
    <property type="entry name" value="AMP_BINDING"/>
    <property type="match status" value="1"/>
</dbReference>
<dbReference type="InterPro" id="IPR042099">
    <property type="entry name" value="ANL_N_sf"/>
</dbReference>
<accession>A0A812U825</accession>
<gene>
    <name evidence="2" type="primary">ppsC</name>
    <name evidence="2" type="ORF">SNAT2548_LOCUS31462</name>
</gene>
<keyword evidence="3" id="KW-1185">Reference proteome</keyword>